<name>A0A6A6DE51_9PEZI</name>
<proteinExistence type="predicted"/>
<accession>A0A6A6DE51</accession>
<sequence>MFCCRERIWLILLSLKNASSQSSIAVQKNCPNIYSFSLKLRFTLLCTLSDYRQASWIETHAKARSEPSLTFASIFET</sequence>
<dbReference type="EMBL" id="ML994689">
    <property type="protein sequence ID" value="KAF2177405.1"/>
    <property type="molecule type" value="Genomic_DNA"/>
</dbReference>
<feature type="chain" id="PRO_5025591878" description="Secreted protein" evidence="1">
    <location>
        <begin position="21"/>
        <end position="77"/>
    </location>
</feature>
<evidence type="ECO:0008006" key="4">
    <source>
        <dbReference type="Google" id="ProtNLM"/>
    </source>
</evidence>
<dbReference type="AlphaFoldDB" id="A0A6A6DE51"/>
<evidence type="ECO:0000313" key="3">
    <source>
        <dbReference type="Proteomes" id="UP000800200"/>
    </source>
</evidence>
<organism evidence="2 3">
    <name type="scientific">Zopfia rhizophila CBS 207.26</name>
    <dbReference type="NCBI Taxonomy" id="1314779"/>
    <lineage>
        <taxon>Eukaryota</taxon>
        <taxon>Fungi</taxon>
        <taxon>Dikarya</taxon>
        <taxon>Ascomycota</taxon>
        <taxon>Pezizomycotina</taxon>
        <taxon>Dothideomycetes</taxon>
        <taxon>Dothideomycetes incertae sedis</taxon>
        <taxon>Zopfiaceae</taxon>
        <taxon>Zopfia</taxon>
    </lineage>
</organism>
<reference evidence="2" key="1">
    <citation type="journal article" date="2020" name="Stud. Mycol.">
        <title>101 Dothideomycetes genomes: a test case for predicting lifestyles and emergence of pathogens.</title>
        <authorList>
            <person name="Haridas S."/>
            <person name="Albert R."/>
            <person name="Binder M."/>
            <person name="Bloem J."/>
            <person name="Labutti K."/>
            <person name="Salamov A."/>
            <person name="Andreopoulos B."/>
            <person name="Baker S."/>
            <person name="Barry K."/>
            <person name="Bills G."/>
            <person name="Bluhm B."/>
            <person name="Cannon C."/>
            <person name="Castanera R."/>
            <person name="Culley D."/>
            <person name="Daum C."/>
            <person name="Ezra D."/>
            <person name="Gonzalez J."/>
            <person name="Henrissat B."/>
            <person name="Kuo A."/>
            <person name="Liang C."/>
            <person name="Lipzen A."/>
            <person name="Lutzoni F."/>
            <person name="Magnuson J."/>
            <person name="Mondo S."/>
            <person name="Nolan M."/>
            <person name="Ohm R."/>
            <person name="Pangilinan J."/>
            <person name="Park H.-J."/>
            <person name="Ramirez L."/>
            <person name="Alfaro M."/>
            <person name="Sun H."/>
            <person name="Tritt A."/>
            <person name="Yoshinaga Y."/>
            <person name="Zwiers L.-H."/>
            <person name="Turgeon B."/>
            <person name="Goodwin S."/>
            <person name="Spatafora J."/>
            <person name="Crous P."/>
            <person name="Grigoriev I."/>
        </authorList>
    </citation>
    <scope>NUCLEOTIDE SEQUENCE</scope>
    <source>
        <strain evidence="2">CBS 207.26</strain>
    </source>
</reference>
<keyword evidence="3" id="KW-1185">Reference proteome</keyword>
<keyword evidence="1" id="KW-0732">Signal</keyword>
<gene>
    <name evidence="2" type="ORF">K469DRAFT_720754</name>
</gene>
<feature type="signal peptide" evidence="1">
    <location>
        <begin position="1"/>
        <end position="20"/>
    </location>
</feature>
<dbReference type="Proteomes" id="UP000800200">
    <property type="component" value="Unassembled WGS sequence"/>
</dbReference>
<protein>
    <recommendedName>
        <fullName evidence="4">Secreted protein</fullName>
    </recommendedName>
</protein>
<evidence type="ECO:0000256" key="1">
    <source>
        <dbReference type="SAM" id="SignalP"/>
    </source>
</evidence>
<evidence type="ECO:0000313" key="2">
    <source>
        <dbReference type="EMBL" id="KAF2177405.1"/>
    </source>
</evidence>